<dbReference type="AlphaFoldDB" id="A0A0A9E1W0"/>
<accession>A0A0A9E1W0</accession>
<protein>
    <submittedName>
        <fullName evidence="1">Uncharacterized protein</fullName>
    </submittedName>
</protein>
<reference evidence="1" key="2">
    <citation type="journal article" date="2015" name="Data Brief">
        <title>Shoot transcriptome of the giant reed, Arundo donax.</title>
        <authorList>
            <person name="Barrero R.A."/>
            <person name="Guerrero F.D."/>
            <person name="Moolhuijzen P."/>
            <person name="Goolsby J.A."/>
            <person name="Tidwell J."/>
            <person name="Bellgard S.E."/>
            <person name="Bellgard M.I."/>
        </authorList>
    </citation>
    <scope>NUCLEOTIDE SEQUENCE</scope>
    <source>
        <tissue evidence="1">Shoot tissue taken approximately 20 cm above the soil surface</tissue>
    </source>
</reference>
<organism evidence="1">
    <name type="scientific">Arundo donax</name>
    <name type="common">Giant reed</name>
    <name type="synonym">Donax arundinaceus</name>
    <dbReference type="NCBI Taxonomy" id="35708"/>
    <lineage>
        <taxon>Eukaryota</taxon>
        <taxon>Viridiplantae</taxon>
        <taxon>Streptophyta</taxon>
        <taxon>Embryophyta</taxon>
        <taxon>Tracheophyta</taxon>
        <taxon>Spermatophyta</taxon>
        <taxon>Magnoliopsida</taxon>
        <taxon>Liliopsida</taxon>
        <taxon>Poales</taxon>
        <taxon>Poaceae</taxon>
        <taxon>PACMAD clade</taxon>
        <taxon>Arundinoideae</taxon>
        <taxon>Arundineae</taxon>
        <taxon>Arundo</taxon>
    </lineage>
</organism>
<sequence length="56" mass="5871">MIKLTSILHSSCDKCCSNSDAAGLISGSFCKHFNRKSLTSGERCSGIGGCDFVVPT</sequence>
<evidence type="ECO:0000313" key="1">
    <source>
        <dbReference type="EMBL" id="JAD91900.1"/>
    </source>
</evidence>
<reference evidence="1" key="1">
    <citation type="submission" date="2014-09" db="EMBL/GenBank/DDBJ databases">
        <authorList>
            <person name="Magalhaes I.L.F."/>
            <person name="Oliveira U."/>
            <person name="Santos F.R."/>
            <person name="Vidigal T.H.D.A."/>
            <person name="Brescovit A.D."/>
            <person name="Santos A.J."/>
        </authorList>
    </citation>
    <scope>NUCLEOTIDE SEQUENCE</scope>
    <source>
        <tissue evidence="1">Shoot tissue taken approximately 20 cm above the soil surface</tissue>
    </source>
</reference>
<proteinExistence type="predicted"/>
<name>A0A0A9E1W0_ARUDO</name>
<dbReference type="EMBL" id="GBRH01205995">
    <property type="protein sequence ID" value="JAD91900.1"/>
    <property type="molecule type" value="Transcribed_RNA"/>
</dbReference>